<keyword evidence="8 15" id="KW-0862">Zinc</keyword>
<dbReference type="Pfam" id="PF01149">
    <property type="entry name" value="Fapy_DNA_glyco"/>
    <property type="match status" value="1"/>
</dbReference>
<dbReference type="InterPro" id="IPR010663">
    <property type="entry name" value="Znf_FPG/IleRS"/>
</dbReference>
<dbReference type="FunFam" id="1.10.8.50:FF:000003">
    <property type="entry name" value="Formamidopyrimidine-DNA glycosylase"/>
    <property type="match status" value="1"/>
</dbReference>
<dbReference type="EMBL" id="CP062983">
    <property type="protein sequence ID" value="QPC81859.1"/>
    <property type="molecule type" value="Genomic_DNA"/>
</dbReference>
<comment type="function">
    <text evidence="15">Involved in base excision repair of DNA damaged by oxidation or by mutagenic agents. Acts as DNA glycosylase that recognizes and removes damaged bases. Has a preference for oxidized purines, such as 7,8-dihydro-8-oxoguanine (8-oxoG). Has AP (apurinic/apyrimidinic) lyase activity and introduces nicks in the DNA strand. Cleaves the DNA backbone by beta-delta elimination to generate a single-strand break at the site of the removed base with both 3'- and 5'-phosphates.</text>
</comment>
<feature type="active site" description="Schiff-base intermediate with DNA" evidence="15">
    <location>
        <position position="2"/>
    </location>
</feature>
<evidence type="ECO:0000256" key="9">
    <source>
        <dbReference type="ARBA" id="ARBA00023125"/>
    </source>
</evidence>
<dbReference type="NCBIfam" id="NF002211">
    <property type="entry name" value="PRK01103.1"/>
    <property type="match status" value="1"/>
</dbReference>
<feature type="active site" description="Proton donor; for beta-elimination activity" evidence="15">
    <location>
        <position position="59"/>
    </location>
</feature>
<evidence type="ECO:0000313" key="19">
    <source>
        <dbReference type="Proteomes" id="UP000594468"/>
    </source>
</evidence>
<evidence type="ECO:0000256" key="15">
    <source>
        <dbReference type="HAMAP-Rule" id="MF_00103"/>
    </source>
</evidence>
<name>A0A7S8E7N6_9CHLR</name>
<gene>
    <name evidence="15 18" type="primary">mutM</name>
    <name evidence="15" type="synonym">fpg</name>
    <name evidence="18" type="ORF">G4Y79_19535</name>
</gene>
<evidence type="ECO:0000256" key="5">
    <source>
        <dbReference type="ARBA" id="ARBA00022763"/>
    </source>
</evidence>
<comment type="catalytic activity">
    <reaction evidence="14 15">
        <text>2'-deoxyribonucleotide-(2'-deoxyribose 5'-phosphate)-2'-deoxyribonucleotide-DNA = a 3'-end 2'-deoxyribonucleotide-(2,3-dehydro-2,3-deoxyribose 5'-phosphate)-DNA + a 5'-end 5'-phospho-2'-deoxyribonucleoside-DNA + H(+)</text>
        <dbReference type="Rhea" id="RHEA:66592"/>
        <dbReference type="Rhea" id="RHEA-COMP:13180"/>
        <dbReference type="Rhea" id="RHEA-COMP:16897"/>
        <dbReference type="Rhea" id="RHEA-COMP:17067"/>
        <dbReference type="ChEBI" id="CHEBI:15378"/>
        <dbReference type="ChEBI" id="CHEBI:136412"/>
        <dbReference type="ChEBI" id="CHEBI:157695"/>
        <dbReference type="ChEBI" id="CHEBI:167181"/>
        <dbReference type="EC" id="4.2.99.18"/>
    </reaction>
</comment>
<dbReference type="RefSeq" id="WP_195169930.1">
    <property type="nucleotide sequence ID" value="NZ_CP062983.1"/>
</dbReference>
<keyword evidence="5 15" id="KW-0227">DNA damage</keyword>
<evidence type="ECO:0000259" key="17">
    <source>
        <dbReference type="PROSITE" id="PS51068"/>
    </source>
</evidence>
<evidence type="ECO:0000256" key="2">
    <source>
        <dbReference type="ARBA" id="ARBA00009409"/>
    </source>
</evidence>
<evidence type="ECO:0000256" key="8">
    <source>
        <dbReference type="ARBA" id="ARBA00022833"/>
    </source>
</evidence>
<dbReference type="SUPFAM" id="SSF46946">
    <property type="entry name" value="S13-like H2TH domain"/>
    <property type="match status" value="1"/>
</dbReference>
<reference evidence="18 19" key="1">
    <citation type="submission" date="2020-02" db="EMBL/GenBank/DDBJ databases">
        <authorList>
            <person name="Zheng R.K."/>
            <person name="Sun C.M."/>
        </authorList>
    </citation>
    <scope>NUCLEOTIDE SEQUENCE [LARGE SCALE GENOMIC DNA]</scope>
    <source>
        <strain evidence="19">rifampicinis</strain>
    </source>
</reference>
<protein>
    <recommendedName>
        <fullName evidence="15">Formamidopyrimidine-DNA glycosylase</fullName>
        <shortName evidence="15">Fapy-DNA glycosylase</shortName>
        <ecNumber evidence="15">3.2.2.23</ecNumber>
    </recommendedName>
    <alternativeName>
        <fullName evidence="15">DNA-(apurinic or apyrimidinic site) lyase MutM</fullName>
        <shortName evidence="15">AP lyase MutM</shortName>
        <ecNumber evidence="15">4.2.99.18</ecNumber>
    </alternativeName>
</protein>
<evidence type="ECO:0000313" key="18">
    <source>
        <dbReference type="EMBL" id="QPC81859.1"/>
    </source>
</evidence>
<dbReference type="SUPFAM" id="SSF57716">
    <property type="entry name" value="Glucocorticoid receptor-like (DNA-binding domain)"/>
    <property type="match status" value="1"/>
</dbReference>
<keyword evidence="7 15" id="KW-0378">Hydrolase</keyword>
<evidence type="ECO:0000256" key="7">
    <source>
        <dbReference type="ARBA" id="ARBA00022801"/>
    </source>
</evidence>
<dbReference type="InterPro" id="IPR012319">
    <property type="entry name" value="FPG_cat"/>
</dbReference>
<keyword evidence="11 15" id="KW-0456">Lyase</keyword>
<dbReference type="SMART" id="SM01232">
    <property type="entry name" value="H2TH"/>
    <property type="match status" value="1"/>
</dbReference>
<feature type="active site" description="Proton donor" evidence="15">
    <location>
        <position position="3"/>
    </location>
</feature>
<dbReference type="GO" id="GO:0034039">
    <property type="term" value="F:8-oxo-7,8-dihydroguanine DNA N-glycosylase activity"/>
    <property type="evidence" value="ECO:0007669"/>
    <property type="project" value="TreeGrafter"/>
</dbReference>
<feature type="active site" description="Proton donor; for delta-elimination activity" evidence="15">
    <location>
        <position position="261"/>
    </location>
</feature>
<dbReference type="InterPro" id="IPR015886">
    <property type="entry name" value="H2TH_FPG"/>
</dbReference>
<evidence type="ECO:0000259" key="16">
    <source>
        <dbReference type="PROSITE" id="PS51066"/>
    </source>
</evidence>
<feature type="domain" description="FPG-type" evidence="16">
    <location>
        <begin position="237"/>
        <end position="271"/>
    </location>
</feature>
<dbReference type="PROSITE" id="PS51068">
    <property type="entry name" value="FPG_CAT"/>
    <property type="match status" value="1"/>
</dbReference>
<dbReference type="PROSITE" id="PS51066">
    <property type="entry name" value="ZF_FPG_2"/>
    <property type="match status" value="1"/>
</dbReference>
<dbReference type="KEGG" id="pmet:G4Y79_19535"/>
<dbReference type="GO" id="GO:0003684">
    <property type="term" value="F:damaged DNA binding"/>
    <property type="evidence" value="ECO:0007669"/>
    <property type="project" value="InterPro"/>
</dbReference>
<sequence length="273" mass="31155">MPELPEVETVVRGIRPNLIGKTIMSLWTDWPRSLNTTTEDEFEARIAGQQITDVCRRAKYIIIALDDTYLMIHLKMTGRLYVTPASEYHDADRWVHVKFGLDTGEELRFSDSRKFGRVYVTNSIEDITGQLGPEPLEDDFTLEVFKSRFITRKRVLKALLLDQTFVAGIGNIYADEALFRAKIHPERRSDSLSDAEVARLYDTIRAALMDGIQYEGASITWYRKPDGTKGDSQNHFYAYGRDGQPCLECGTIMEKIRVAQRGTHFCPTCQSLS</sequence>
<evidence type="ECO:0000256" key="4">
    <source>
        <dbReference type="ARBA" id="ARBA00022723"/>
    </source>
</evidence>
<dbReference type="PANTHER" id="PTHR22993">
    <property type="entry name" value="FORMAMIDOPYRIMIDINE-DNA GLYCOSYLASE"/>
    <property type="match status" value="1"/>
</dbReference>
<feature type="binding site" evidence="15">
    <location>
        <position position="152"/>
    </location>
    <ligand>
        <name>DNA</name>
        <dbReference type="ChEBI" id="CHEBI:16991"/>
    </ligand>
</feature>
<evidence type="ECO:0000256" key="11">
    <source>
        <dbReference type="ARBA" id="ARBA00023239"/>
    </source>
</evidence>
<comment type="similarity">
    <text evidence="2 15">Belongs to the FPG family.</text>
</comment>
<dbReference type="InterPro" id="IPR010979">
    <property type="entry name" value="Ribosomal_uS13-like_H2TH"/>
</dbReference>
<dbReference type="EC" id="4.2.99.18" evidence="15"/>
<keyword evidence="10 15" id="KW-0234">DNA repair</keyword>
<dbReference type="CDD" id="cd08966">
    <property type="entry name" value="EcFpg-like_N"/>
    <property type="match status" value="1"/>
</dbReference>
<dbReference type="InterPro" id="IPR020629">
    <property type="entry name" value="FPG_Glyclase"/>
</dbReference>
<proteinExistence type="inferred from homology"/>
<comment type="subunit">
    <text evidence="3 15">Monomer.</text>
</comment>
<dbReference type="SMART" id="SM00898">
    <property type="entry name" value="Fapy_DNA_glyco"/>
    <property type="match status" value="1"/>
</dbReference>
<dbReference type="Gene3D" id="3.20.190.10">
    <property type="entry name" value="MutM-like, N-terminal"/>
    <property type="match status" value="1"/>
</dbReference>
<comment type="cofactor">
    <cofactor evidence="15">
        <name>Zn(2+)</name>
        <dbReference type="ChEBI" id="CHEBI:29105"/>
    </cofactor>
    <text evidence="15">Binds 1 zinc ion per subunit.</text>
</comment>
<keyword evidence="12 15" id="KW-0511">Multifunctional enzyme</keyword>
<keyword evidence="9 15" id="KW-0238">DNA-binding</keyword>
<evidence type="ECO:0000256" key="12">
    <source>
        <dbReference type="ARBA" id="ARBA00023268"/>
    </source>
</evidence>
<evidence type="ECO:0000256" key="3">
    <source>
        <dbReference type="ARBA" id="ARBA00011245"/>
    </source>
</evidence>
<dbReference type="Pfam" id="PF06831">
    <property type="entry name" value="H2TH"/>
    <property type="match status" value="1"/>
</dbReference>
<feature type="domain" description="Formamidopyrimidine-DNA glycosylase catalytic" evidence="17">
    <location>
        <begin position="2"/>
        <end position="116"/>
    </location>
</feature>
<keyword evidence="13 15" id="KW-0326">Glycosidase</keyword>
<dbReference type="Gene3D" id="1.10.8.50">
    <property type="match status" value="1"/>
</dbReference>
<dbReference type="GO" id="GO:0140078">
    <property type="term" value="F:class I DNA-(apurinic or apyrimidinic site) endonuclease activity"/>
    <property type="evidence" value="ECO:0007669"/>
    <property type="project" value="UniProtKB-EC"/>
</dbReference>
<dbReference type="HAMAP" id="MF_00103">
    <property type="entry name" value="Fapy_DNA_glycosyl"/>
    <property type="match status" value="1"/>
</dbReference>
<dbReference type="SUPFAM" id="SSF81624">
    <property type="entry name" value="N-terminal domain of MutM-like DNA repair proteins"/>
    <property type="match status" value="1"/>
</dbReference>
<evidence type="ECO:0000256" key="10">
    <source>
        <dbReference type="ARBA" id="ARBA00023204"/>
    </source>
</evidence>
<dbReference type="InterPro" id="IPR015887">
    <property type="entry name" value="DNA_glyclase_Znf_dom_DNA_BS"/>
</dbReference>
<accession>A0A7S8E7N6</accession>
<evidence type="ECO:0000256" key="13">
    <source>
        <dbReference type="ARBA" id="ARBA00023295"/>
    </source>
</evidence>
<dbReference type="Proteomes" id="UP000594468">
    <property type="component" value="Chromosome"/>
</dbReference>
<dbReference type="GO" id="GO:0006284">
    <property type="term" value="P:base-excision repair"/>
    <property type="evidence" value="ECO:0007669"/>
    <property type="project" value="InterPro"/>
</dbReference>
<dbReference type="Pfam" id="PF06827">
    <property type="entry name" value="zf-FPG_IleRS"/>
    <property type="match status" value="1"/>
</dbReference>
<evidence type="ECO:0000256" key="1">
    <source>
        <dbReference type="ARBA" id="ARBA00001668"/>
    </source>
</evidence>
<feature type="binding site" evidence="15">
    <location>
        <position position="113"/>
    </location>
    <ligand>
        <name>DNA</name>
        <dbReference type="ChEBI" id="CHEBI:16991"/>
    </ligand>
</feature>
<keyword evidence="6 15" id="KW-0863">Zinc-finger</keyword>
<dbReference type="AlphaFoldDB" id="A0A7S8E7N6"/>
<dbReference type="GO" id="GO:0003690">
    <property type="term" value="F:double-stranded DNA binding"/>
    <property type="evidence" value="ECO:0007669"/>
    <property type="project" value="UniProtKB-ARBA"/>
</dbReference>
<evidence type="ECO:0000256" key="6">
    <source>
        <dbReference type="ARBA" id="ARBA00022771"/>
    </source>
</evidence>
<dbReference type="GO" id="GO:0008270">
    <property type="term" value="F:zinc ion binding"/>
    <property type="evidence" value="ECO:0007669"/>
    <property type="project" value="UniProtKB-UniRule"/>
</dbReference>
<dbReference type="PANTHER" id="PTHR22993:SF9">
    <property type="entry name" value="FORMAMIDOPYRIMIDINE-DNA GLYCOSYLASE"/>
    <property type="match status" value="1"/>
</dbReference>
<keyword evidence="19" id="KW-1185">Reference proteome</keyword>
<keyword evidence="4 15" id="KW-0479">Metal-binding</keyword>
<organism evidence="18 19">
    <name type="scientific">Phototrophicus methaneseepsis</name>
    <dbReference type="NCBI Taxonomy" id="2710758"/>
    <lineage>
        <taxon>Bacteria</taxon>
        <taxon>Bacillati</taxon>
        <taxon>Chloroflexota</taxon>
        <taxon>Candidatus Thermofontia</taxon>
        <taxon>Phototrophicales</taxon>
        <taxon>Phototrophicaceae</taxon>
        <taxon>Phototrophicus</taxon>
    </lineage>
</organism>
<dbReference type="InterPro" id="IPR000214">
    <property type="entry name" value="Znf_DNA_glyclase/AP_lyase"/>
</dbReference>
<evidence type="ECO:0000256" key="14">
    <source>
        <dbReference type="ARBA" id="ARBA00044632"/>
    </source>
</evidence>
<comment type="caution">
    <text evidence="15">Lacks conserved residue(s) required for the propagation of feature annotation.</text>
</comment>
<dbReference type="PROSITE" id="PS01242">
    <property type="entry name" value="ZF_FPG_1"/>
    <property type="match status" value="1"/>
</dbReference>
<dbReference type="NCBIfam" id="TIGR00577">
    <property type="entry name" value="fpg"/>
    <property type="match status" value="1"/>
</dbReference>
<dbReference type="InterPro" id="IPR035937">
    <property type="entry name" value="FPG_N"/>
</dbReference>
<dbReference type="EC" id="3.2.2.23" evidence="15"/>
<comment type="catalytic activity">
    <reaction evidence="1 15">
        <text>Hydrolysis of DNA containing ring-opened 7-methylguanine residues, releasing 2,6-diamino-4-hydroxy-5-(N-methyl)formamidopyrimidine.</text>
        <dbReference type="EC" id="3.2.2.23"/>
    </reaction>
</comment>